<keyword evidence="3" id="KW-1185">Reference proteome</keyword>
<dbReference type="SMART" id="SM00347">
    <property type="entry name" value="HTH_MARR"/>
    <property type="match status" value="1"/>
</dbReference>
<organism evidence="2 3">
    <name type="scientific">Ruminococcoides intestinihominis</name>
    <dbReference type="NCBI Taxonomy" id="3133161"/>
    <lineage>
        <taxon>Bacteria</taxon>
        <taxon>Bacillati</taxon>
        <taxon>Bacillota</taxon>
        <taxon>Clostridia</taxon>
        <taxon>Eubacteriales</taxon>
        <taxon>Oscillospiraceae</taxon>
        <taxon>Ruminococcoides</taxon>
    </lineage>
</organism>
<dbReference type="SUPFAM" id="SSF46785">
    <property type="entry name" value="Winged helix' DNA-binding domain"/>
    <property type="match status" value="1"/>
</dbReference>
<evidence type="ECO:0000259" key="1">
    <source>
        <dbReference type="SMART" id="SM00347"/>
    </source>
</evidence>
<feature type="domain" description="HTH marR-type" evidence="1">
    <location>
        <begin position="30"/>
        <end position="129"/>
    </location>
</feature>
<name>A0ABV1HV17_9FIRM</name>
<protein>
    <submittedName>
        <fullName evidence="2">MarR family winged helix-turn-helix transcriptional regulator</fullName>
    </submittedName>
</protein>
<dbReference type="RefSeq" id="WP_248004715.1">
    <property type="nucleotide sequence ID" value="NZ_JBBMEY010000035.1"/>
</dbReference>
<comment type="caution">
    <text evidence="2">The sequence shown here is derived from an EMBL/GenBank/DDBJ whole genome shotgun (WGS) entry which is preliminary data.</text>
</comment>
<dbReference type="InterPro" id="IPR036390">
    <property type="entry name" value="WH_DNA-bd_sf"/>
</dbReference>
<reference evidence="2 3" key="1">
    <citation type="submission" date="2024-03" db="EMBL/GenBank/DDBJ databases">
        <title>Human intestinal bacterial collection.</title>
        <authorList>
            <person name="Pauvert C."/>
            <person name="Hitch T.C.A."/>
            <person name="Clavel T."/>
        </authorList>
    </citation>
    <scope>NUCLEOTIDE SEQUENCE [LARGE SCALE GENOMIC DNA]</scope>
    <source>
        <strain evidence="2 3">CLA-AP-H18</strain>
    </source>
</reference>
<dbReference type="Gene3D" id="1.10.10.10">
    <property type="entry name" value="Winged helix-like DNA-binding domain superfamily/Winged helix DNA-binding domain"/>
    <property type="match status" value="1"/>
</dbReference>
<proteinExistence type="predicted"/>
<dbReference type="EMBL" id="JBBMFI010000033">
    <property type="protein sequence ID" value="MEQ2566167.1"/>
    <property type="molecule type" value="Genomic_DNA"/>
</dbReference>
<dbReference type="Proteomes" id="UP001478133">
    <property type="component" value="Unassembled WGS sequence"/>
</dbReference>
<sequence>MKGMTLLQELFDSICKINCLNEEIESLYHQASVKLGVSDSVSFVLYMTYINKGKCLLYDIYKSSGISKQTINSAIRKLENEDIIYLEKYNGKSKIVCLTEKGKEYANQTAKKLYEAEFSAFKDWDEKEMEIYLKLMKKHRNSFKKQIEKL</sequence>
<evidence type="ECO:0000313" key="3">
    <source>
        <dbReference type="Proteomes" id="UP001478133"/>
    </source>
</evidence>
<evidence type="ECO:0000313" key="2">
    <source>
        <dbReference type="EMBL" id="MEQ2566167.1"/>
    </source>
</evidence>
<dbReference type="InterPro" id="IPR036388">
    <property type="entry name" value="WH-like_DNA-bd_sf"/>
</dbReference>
<gene>
    <name evidence="2" type="ORF">ABFO16_07930</name>
</gene>
<accession>A0ABV1HV17</accession>
<dbReference type="InterPro" id="IPR000835">
    <property type="entry name" value="HTH_MarR-typ"/>
</dbReference>